<gene>
    <name evidence="1" type="ORF">A0128_16080</name>
</gene>
<name>A0A1D7V061_9LEPT</name>
<keyword evidence="2" id="KW-1185">Reference proteome</keyword>
<proteinExistence type="predicted"/>
<evidence type="ECO:0000313" key="1">
    <source>
        <dbReference type="EMBL" id="AOP35224.1"/>
    </source>
</evidence>
<sequence>MRSYFNTALKVGTHTLKKKLGDFTEESKNYRGVPAKMGEGKQSKRGIFKKNVGTLTKRESLGGTKKGDGTTFVPRPFQNENSQWRNFNQGGCCPSIPKYRLWEFLH</sequence>
<dbReference type="AlphaFoldDB" id="A0A1D7V061"/>
<reference evidence="1 2" key="1">
    <citation type="submission" date="2016-04" db="EMBL/GenBank/DDBJ databases">
        <title>Complete genome seqeunce of Leptospira alstonii serovar Room22.</title>
        <authorList>
            <person name="Nally J.E."/>
            <person name="Bayles D.O."/>
            <person name="Hurley D."/>
            <person name="Fanning S."/>
            <person name="McMahon B.J."/>
            <person name="Arent Z."/>
        </authorList>
    </citation>
    <scope>NUCLEOTIDE SEQUENCE [LARGE SCALE GENOMIC DNA]</scope>
    <source>
        <strain evidence="1 2">GWTS #1</strain>
    </source>
</reference>
<accession>A0A1D7V061</accession>
<organism evidence="1 2">
    <name type="scientific">Leptospira tipperaryensis</name>
    <dbReference type="NCBI Taxonomy" id="2564040"/>
    <lineage>
        <taxon>Bacteria</taxon>
        <taxon>Pseudomonadati</taxon>
        <taxon>Spirochaetota</taxon>
        <taxon>Spirochaetia</taxon>
        <taxon>Leptospirales</taxon>
        <taxon>Leptospiraceae</taxon>
        <taxon>Leptospira</taxon>
    </lineage>
</organism>
<evidence type="ECO:0000313" key="2">
    <source>
        <dbReference type="Proteomes" id="UP000094197"/>
    </source>
</evidence>
<protein>
    <submittedName>
        <fullName evidence="1">Uncharacterized protein</fullName>
    </submittedName>
</protein>
<dbReference type="Proteomes" id="UP000094197">
    <property type="component" value="Chromosome 1"/>
</dbReference>
<dbReference type="EMBL" id="CP015217">
    <property type="protein sequence ID" value="AOP35224.1"/>
    <property type="molecule type" value="Genomic_DNA"/>
</dbReference>
<dbReference type="KEGG" id="laj:A0128_16080"/>